<dbReference type="EMBL" id="RBUA01001009">
    <property type="protein sequence ID" value="RMU51268.1"/>
    <property type="molecule type" value="Genomic_DNA"/>
</dbReference>
<dbReference type="AlphaFoldDB" id="A0A3M5V118"/>
<sequence length="68" mass="7690">MFKQVARAFRAVDGSHGEFDAAAFQANKVMVIEHIVKYVEYSAAIFGQQCDRVSRGHHRGYGQWYVGP</sequence>
<reference evidence="1 2" key="1">
    <citation type="submission" date="2018-08" db="EMBL/GenBank/DDBJ databases">
        <title>Recombination of ecologically and evolutionarily significant loci maintains genetic cohesion in the Pseudomonas syringae species complex.</title>
        <authorList>
            <person name="Dillon M."/>
            <person name="Thakur S."/>
            <person name="Almeida R.N.D."/>
            <person name="Weir B.S."/>
            <person name="Guttman D.S."/>
        </authorList>
    </citation>
    <scope>NUCLEOTIDE SEQUENCE [LARGE SCALE GENOMIC DNA]</scope>
    <source>
        <strain evidence="1 2">ICMP 14479</strain>
    </source>
</reference>
<protein>
    <submittedName>
        <fullName evidence="1">Uncharacterized protein</fullName>
    </submittedName>
</protein>
<name>A0A3M5V118_PSESX</name>
<proteinExistence type="predicted"/>
<evidence type="ECO:0000313" key="2">
    <source>
        <dbReference type="Proteomes" id="UP000280395"/>
    </source>
</evidence>
<dbReference type="Proteomes" id="UP000280395">
    <property type="component" value="Unassembled WGS sequence"/>
</dbReference>
<organism evidence="1 2">
    <name type="scientific">Pseudomonas syringae pv. avii</name>
    <dbReference type="NCBI Taxonomy" id="663959"/>
    <lineage>
        <taxon>Bacteria</taxon>
        <taxon>Pseudomonadati</taxon>
        <taxon>Pseudomonadota</taxon>
        <taxon>Gammaproteobacteria</taxon>
        <taxon>Pseudomonadales</taxon>
        <taxon>Pseudomonadaceae</taxon>
        <taxon>Pseudomonas</taxon>
        <taxon>Pseudomonas syringae</taxon>
    </lineage>
</organism>
<gene>
    <name evidence="1" type="ORF">ALP29_200021</name>
</gene>
<accession>A0A3M5V118</accession>
<evidence type="ECO:0000313" key="1">
    <source>
        <dbReference type="EMBL" id="RMU51268.1"/>
    </source>
</evidence>
<comment type="caution">
    <text evidence="1">The sequence shown here is derived from an EMBL/GenBank/DDBJ whole genome shotgun (WGS) entry which is preliminary data.</text>
</comment>